<gene>
    <name evidence="1" type="ORF">BX592_1179</name>
</gene>
<dbReference type="InterPro" id="IPR029062">
    <property type="entry name" value="Class_I_gatase-like"/>
</dbReference>
<organism evidence="1 2">
    <name type="scientific">Paraburkholderia rhizosphaerae</name>
    <dbReference type="NCBI Taxonomy" id="480658"/>
    <lineage>
        <taxon>Bacteria</taxon>
        <taxon>Pseudomonadati</taxon>
        <taxon>Pseudomonadota</taxon>
        <taxon>Betaproteobacteria</taxon>
        <taxon>Burkholderiales</taxon>
        <taxon>Burkholderiaceae</taxon>
        <taxon>Paraburkholderia</taxon>
    </lineage>
</organism>
<dbReference type="PANTHER" id="PTHR43130">
    <property type="entry name" value="ARAC-FAMILY TRANSCRIPTIONAL REGULATOR"/>
    <property type="match status" value="1"/>
</dbReference>
<reference evidence="1 2" key="1">
    <citation type="submission" date="2019-03" db="EMBL/GenBank/DDBJ databases">
        <title>Genomic Encyclopedia of Type Strains, Phase III (KMG-III): the genomes of soil and plant-associated and newly described type strains.</title>
        <authorList>
            <person name="Whitman W."/>
        </authorList>
    </citation>
    <scope>NUCLEOTIDE SEQUENCE [LARGE SCALE GENOMIC DNA]</scope>
    <source>
        <strain evidence="1 2">LMG 29544</strain>
    </source>
</reference>
<comment type="caution">
    <text evidence="1">The sequence shown here is derived from an EMBL/GenBank/DDBJ whole genome shotgun (WGS) entry which is preliminary data.</text>
</comment>
<dbReference type="InterPro" id="IPR052158">
    <property type="entry name" value="INH-QAR"/>
</dbReference>
<dbReference type="Proteomes" id="UP000295509">
    <property type="component" value="Unassembled WGS sequence"/>
</dbReference>
<protein>
    <recommendedName>
        <fullName evidence="3">DJ-1/PfpI family protein</fullName>
    </recommendedName>
</protein>
<dbReference type="AlphaFoldDB" id="A0A4R8LLS2"/>
<name>A0A4R8LLS2_9BURK</name>
<dbReference type="EMBL" id="SORE01000017">
    <property type="protein sequence ID" value="TDY43808.1"/>
    <property type="molecule type" value="Genomic_DNA"/>
</dbReference>
<evidence type="ECO:0000313" key="2">
    <source>
        <dbReference type="Proteomes" id="UP000295509"/>
    </source>
</evidence>
<proteinExistence type="predicted"/>
<dbReference type="Gene3D" id="3.40.50.880">
    <property type="match status" value="1"/>
</dbReference>
<dbReference type="SUPFAM" id="SSF52317">
    <property type="entry name" value="Class I glutamine amidotransferase-like"/>
    <property type="match status" value="1"/>
</dbReference>
<dbReference type="PANTHER" id="PTHR43130:SF3">
    <property type="entry name" value="HTH-TYPE TRANSCRIPTIONAL REGULATOR RV1931C"/>
    <property type="match status" value="1"/>
</dbReference>
<keyword evidence="2" id="KW-1185">Reference proteome</keyword>
<accession>A0A4R8LLS2</accession>
<dbReference type="GO" id="GO:0006355">
    <property type="term" value="P:regulation of DNA-templated transcription"/>
    <property type="evidence" value="ECO:0007669"/>
    <property type="project" value="TreeGrafter"/>
</dbReference>
<sequence>MSPPRPHQVVAIAYDRLCTFEFGCVTELFALERPELGVDWYRFAVCAIEPGPLRAAGGITVSAPHKLAMLDRADTIIIPGWRDPDELPPAALLKKLRAAYARGARLCSIC</sequence>
<evidence type="ECO:0000313" key="1">
    <source>
        <dbReference type="EMBL" id="TDY43808.1"/>
    </source>
</evidence>
<evidence type="ECO:0008006" key="3">
    <source>
        <dbReference type="Google" id="ProtNLM"/>
    </source>
</evidence>